<dbReference type="PANTHER" id="PTHR11271">
    <property type="entry name" value="GUANINE DEAMINASE"/>
    <property type="match status" value="1"/>
</dbReference>
<comment type="catalytic activity">
    <reaction evidence="8">
        <text>guanine + H2O + H(+) = xanthine + NH4(+)</text>
        <dbReference type="Rhea" id="RHEA:14665"/>
        <dbReference type="ChEBI" id="CHEBI:15377"/>
        <dbReference type="ChEBI" id="CHEBI:15378"/>
        <dbReference type="ChEBI" id="CHEBI:16235"/>
        <dbReference type="ChEBI" id="CHEBI:17712"/>
        <dbReference type="ChEBI" id="CHEBI:28938"/>
        <dbReference type="EC" id="3.5.4.3"/>
    </reaction>
</comment>
<dbReference type="EMBL" id="JAQPOK010000167">
    <property type="protein sequence ID" value="MDJ1181508.1"/>
    <property type="molecule type" value="Genomic_DNA"/>
</dbReference>
<dbReference type="InterPro" id="IPR011059">
    <property type="entry name" value="Metal-dep_hydrolase_composite"/>
</dbReference>
<evidence type="ECO:0000256" key="8">
    <source>
        <dbReference type="RuleBase" id="RU366009"/>
    </source>
</evidence>
<accession>A0ABT7BT76</accession>
<dbReference type="InterPro" id="IPR051607">
    <property type="entry name" value="Metallo-dep_hydrolases"/>
</dbReference>
<evidence type="ECO:0000256" key="6">
    <source>
        <dbReference type="ARBA" id="ARBA00022833"/>
    </source>
</evidence>
<name>A0ABT7BT76_9CYAN</name>
<comment type="pathway">
    <text evidence="1 8">Purine metabolism; guanine degradation; xanthine from guanine: step 1/1.</text>
</comment>
<dbReference type="Proteomes" id="UP001231370">
    <property type="component" value="Unassembled WGS sequence"/>
</dbReference>
<comment type="cofactor">
    <cofactor evidence="8">
        <name>Zn(2+)</name>
        <dbReference type="ChEBI" id="CHEBI:29105"/>
    </cofactor>
    <text evidence="8">Binds 1 zinc ion per subunit.</text>
</comment>
<keyword evidence="11" id="KW-1185">Reference proteome</keyword>
<feature type="domain" description="Amidohydrolase-related" evidence="9">
    <location>
        <begin position="72"/>
        <end position="439"/>
    </location>
</feature>
<proteinExistence type="inferred from homology"/>
<dbReference type="EC" id="3.5.4.3" evidence="3 7"/>
<evidence type="ECO:0000256" key="2">
    <source>
        <dbReference type="ARBA" id="ARBA00006745"/>
    </source>
</evidence>
<dbReference type="InterPro" id="IPR006680">
    <property type="entry name" value="Amidohydro-rel"/>
</dbReference>
<dbReference type="NCBIfam" id="TIGR02967">
    <property type="entry name" value="guan_deamin"/>
    <property type="match status" value="1"/>
</dbReference>
<evidence type="ECO:0000259" key="9">
    <source>
        <dbReference type="Pfam" id="PF01979"/>
    </source>
</evidence>
<organism evidence="10 11">
    <name type="scientific">Roseofilum halophilum BLCC-M91</name>
    <dbReference type="NCBI Taxonomy" id="3022259"/>
    <lineage>
        <taxon>Bacteria</taxon>
        <taxon>Bacillati</taxon>
        <taxon>Cyanobacteriota</taxon>
        <taxon>Cyanophyceae</taxon>
        <taxon>Desertifilales</taxon>
        <taxon>Desertifilaceae</taxon>
        <taxon>Roseofilum</taxon>
        <taxon>Roseofilum halophilum</taxon>
    </lineage>
</organism>
<keyword evidence="5 8" id="KW-0378">Hydrolase</keyword>
<keyword evidence="6 8" id="KW-0862">Zinc</keyword>
<dbReference type="NCBIfam" id="NF006679">
    <property type="entry name" value="PRK09228.1"/>
    <property type="match status" value="1"/>
</dbReference>
<evidence type="ECO:0000256" key="7">
    <source>
        <dbReference type="NCBIfam" id="TIGR02967"/>
    </source>
</evidence>
<sequence length="451" mass="50845">MSAHSAAYPAFRGAIADFLHNPFLHRESESVRYFPDGLLILENGQIKAIGDYQTLHTQYPHLDITDYSGKLILPGFIDLHIHYPQTETIASYGEQLLEWLEKYVFPVEKKFQDPDYAQTIADFFLDELLRNGTTTAVVLTTIFPQSVDVLFTAAQERQMRMIAGQMLMNRNAPDFLLNTPQSAYEQTQNLIQKWHRQDRLLYAVTPRFAPTSTPEDLEIAGYLLRQYSDLYLHTHLSENTQEIAWIKQLFPKASDYLNVYEQFGLVTERSIFAHGIHLSDSERQRLSQSQSAIAFCPTSNLFLGSGLFNLQATQTPSPAIPVGLATDVGAGTSFSLFKTMGDGYKVLQLQGQALSPFQGFYLSTLGAAQALHLEAKIGNFEPGKEADFIIINPASTPLMKLRNQNQMPPETLSELADQLFTLMILGDDRNIEATYILGNLWKDNEQLTMNN</sequence>
<evidence type="ECO:0000256" key="3">
    <source>
        <dbReference type="ARBA" id="ARBA00012781"/>
    </source>
</evidence>
<comment type="caution">
    <text evidence="10">The sequence shown here is derived from an EMBL/GenBank/DDBJ whole genome shotgun (WGS) entry which is preliminary data.</text>
</comment>
<dbReference type="SUPFAM" id="SSF51556">
    <property type="entry name" value="Metallo-dependent hydrolases"/>
    <property type="match status" value="1"/>
</dbReference>
<dbReference type="CDD" id="cd01303">
    <property type="entry name" value="GDEase"/>
    <property type="match status" value="1"/>
</dbReference>
<dbReference type="InterPro" id="IPR014311">
    <property type="entry name" value="Guanine_deaminase"/>
</dbReference>
<dbReference type="Gene3D" id="3.20.20.140">
    <property type="entry name" value="Metal-dependent hydrolases"/>
    <property type="match status" value="1"/>
</dbReference>
<gene>
    <name evidence="10" type="primary">guaD</name>
    <name evidence="10" type="ORF">PJF56_21820</name>
</gene>
<dbReference type="InterPro" id="IPR032466">
    <property type="entry name" value="Metal_Hydrolase"/>
</dbReference>
<dbReference type="Gene3D" id="2.30.40.10">
    <property type="entry name" value="Urease, subunit C, domain 1"/>
    <property type="match status" value="1"/>
</dbReference>
<evidence type="ECO:0000313" key="11">
    <source>
        <dbReference type="Proteomes" id="UP001231370"/>
    </source>
</evidence>
<protein>
    <recommendedName>
        <fullName evidence="3 7">Guanine deaminase</fullName>
        <shortName evidence="8">Guanase</shortName>
        <ecNumber evidence="3 7">3.5.4.3</ecNumber>
    </recommendedName>
    <alternativeName>
        <fullName evidence="8">Guanine aminohydrolase</fullName>
    </alternativeName>
</protein>
<keyword evidence="4 8" id="KW-0479">Metal-binding</keyword>
<dbReference type="RefSeq" id="WP_283764804.1">
    <property type="nucleotide sequence ID" value="NZ_JAQPOK010000167.1"/>
</dbReference>
<comment type="similarity">
    <text evidence="2 8">Belongs to the metallo-dependent hydrolases superfamily. ATZ/TRZ family.</text>
</comment>
<evidence type="ECO:0000256" key="5">
    <source>
        <dbReference type="ARBA" id="ARBA00022801"/>
    </source>
</evidence>
<dbReference type="PANTHER" id="PTHR11271:SF6">
    <property type="entry name" value="GUANINE DEAMINASE"/>
    <property type="match status" value="1"/>
</dbReference>
<dbReference type="GO" id="GO:0008892">
    <property type="term" value="F:guanine deaminase activity"/>
    <property type="evidence" value="ECO:0007669"/>
    <property type="project" value="UniProtKB-EC"/>
</dbReference>
<evidence type="ECO:0000256" key="1">
    <source>
        <dbReference type="ARBA" id="ARBA00004984"/>
    </source>
</evidence>
<comment type="function">
    <text evidence="8">Catalyzes the hydrolytic deamination of guanine, producing xanthine and ammonia.</text>
</comment>
<evidence type="ECO:0000256" key="4">
    <source>
        <dbReference type="ARBA" id="ARBA00022723"/>
    </source>
</evidence>
<dbReference type="Pfam" id="PF01979">
    <property type="entry name" value="Amidohydro_1"/>
    <property type="match status" value="1"/>
</dbReference>
<evidence type="ECO:0000313" key="10">
    <source>
        <dbReference type="EMBL" id="MDJ1181508.1"/>
    </source>
</evidence>
<dbReference type="SUPFAM" id="SSF51338">
    <property type="entry name" value="Composite domain of metallo-dependent hydrolases"/>
    <property type="match status" value="1"/>
</dbReference>
<reference evidence="10 11" key="1">
    <citation type="submission" date="2023-01" db="EMBL/GenBank/DDBJ databases">
        <title>Novel diversity within Roseofilum (Cyanobacteria; Desertifilaceae) from marine benthic mats with descriptions of four novel species.</title>
        <authorList>
            <person name="Wang Y."/>
            <person name="Berthold D.E."/>
            <person name="Hu J."/>
            <person name="Lefler F.W."/>
            <person name="Laughinghouse H.D. IV."/>
        </authorList>
    </citation>
    <scope>NUCLEOTIDE SEQUENCE [LARGE SCALE GENOMIC DNA]</scope>
    <source>
        <strain evidence="10 11">BLCC-M91</strain>
    </source>
</reference>